<feature type="compositionally biased region" description="Acidic residues" evidence="1">
    <location>
        <begin position="117"/>
        <end position="131"/>
    </location>
</feature>
<protein>
    <submittedName>
        <fullName evidence="4">DUF4350 domain-containing protein</fullName>
    </submittedName>
</protein>
<dbReference type="RefSeq" id="WP_324697562.1">
    <property type="nucleotide sequence ID" value="NZ_JAYMYJ010000145.1"/>
</dbReference>
<proteinExistence type="predicted"/>
<gene>
    <name evidence="4" type="ORF">VSS37_18485</name>
</gene>
<sequence length="353" mass="40303">MKLQHVLISIFAILAMTVLTLWFLQTFELKEIDEYTGFHGEARTNQLFAARLFLKRMGIPAERKDGLRDLPDDTDTVLVIDTERYTLSPQKIDALLDWVKRGGHLITRARTPNNDTLYDDTGDEGGEDETADAPAEPVNDRLQTALGVTLGKHVIPEEDDLPIQAQLSGMGHPLEVDPDFFYALESRDGQGHPLRYKNATWLLELEHGEGLVTLAANLDFIENHALEDYDHAEFFWRMAHSLYDEPHAVWLVHMDDMPPLWKLIWERAWALVLTLAAFIPLTLLAFSPRFGPLIPTPPAGRRRILEHIHASGLFMWRRKRKHGDTQYDAFATAVEQLYPGTRKQRDDNPKPDA</sequence>
<evidence type="ECO:0000256" key="2">
    <source>
        <dbReference type="SAM" id="Phobius"/>
    </source>
</evidence>
<evidence type="ECO:0000256" key="1">
    <source>
        <dbReference type="SAM" id="MobiDB-lite"/>
    </source>
</evidence>
<feature type="region of interest" description="Disordered" evidence="1">
    <location>
        <begin position="111"/>
        <end position="134"/>
    </location>
</feature>
<dbReference type="InterPro" id="IPR029062">
    <property type="entry name" value="Class_I_gatase-like"/>
</dbReference>
<comment type="caution">
    <text evidence="4">The sequence shown here is derived from an EMBL/GenBank/DDBJ whole genome shotgun (WGS) entry which is preliminary data.</text>
</comment>
<dbReference type="SUPFAM" id="SSF52317">
    <property type="entry name" value="Class I glutamine amidotransferase-like"/>
    <property type="match status" value="1"/>
</dbReference>
<evidence type="ECO:0000259" key="3">
    <source>
        <dbReference type="Pfam" id="PF14258"/>
    </source>
</evidence>
<dbReference type="Proteomes" id="UP001308005">
    <property type="component" value="Unassembled WGS sequence"/>
</dbReference>
<dbReference type="EMBL" id="JAYMYJ010000145">
    <property type="protein sequence ID" value="MEB4592974.1"/>
    <property type="molecule type" value="Genomic_DNA"/>
</dbReference>
<name>A0ABU6D1N4_9GAMM</name>
<keyword evidence="5" id="KW-1185">Reference proteome</keyword>
<feature type="transmembrane region" description="Helical" evidence="2">
    <location>
        <begin position="6"/>
        <end position="24"/>
    </location>
</feature>
<dbReference type="Pfam" id="PF14258">
    <property type="entry name" value="DUF4350"/>
    <property type="match status" value="1"/>
</dbReference>
<accession>A0ABU6D1N4</accession>
<dbReference type="InterPro" id="IPR025646">
    <property type="entry name" value="DUF4350"/>
</dbReference>
<evidence type="ECO:0000313" key="5">
    <source>
        <dbReference type="Proteomes" id="UP001308005"/>
    </source>
</evidence>
<feature type="domain" description="DUF4350" evidence="3">
    <location>
        <begin position="43"/>
        <end position="238"/>
    </location>
</feature>
<keyword evidence="2" id="KW-1133">Transmembrane helix</keyword>
<evidence type="ECO:0000313" key="4">
    <source>
        <dbReference type="EMBL" id="MEB4592974.1"/>
    </source>
</evidence>
<reference evidence="5" key="1">
    <citation type="submission" date="2023-07" db="EMBL/GenBank/DDBJ databases">
        <title>The carbon used by Thiothrix.</title>
        <authorList>
            <person name="Chen L."/>
        </authorList>
    </citation>
    <scope>NUCLEOTIDE SEQUENCE [LARGE SCALE GENOMIC DNA]</scope>
</reference>
<reference evidence="4 5" key="2">
    <citation type="submission" date="2024-01" db="EMBL/GenBank/DDBJ databases">
        <authorList>
            <person name="Xie X."/>
        </authorList>
    </citation>
    <scope>NUCLEOTIDE SEQUENCE [LARGE SCALE GENOMIC DNA]</scope>
    <source>
        <strain evidence="4">SCUT-1</strain>
    </source>
</reference>
<keyword evidence="2" id="KW-0472">Membrane</keyword>
<organism evidence="4 5">
    <name type="scientific">Candidatus Thiothrix phosphatis</name>
    <dbReference type="NCBI Taxonomy" id="3112415"/>
    <lineage>
        <taxon>Bacteria</taxon>
        <taxon>Pseudomonadati</taxon>
        <taxon>Pseudomonadota</taxon>
        <taxon>Gammaproteobacteria</taxon>
        <taxon>Thiotrichales</taxon>
        <taxon>Thiotrichaceae</taxon>
        <taxon>Thiothrix</taxon>
    </lineage>
</organism>
<keyword evidence="2" id="KW-0812">Transmembrane</keyword>